<evidence type="ECO:0000259" key="2">
    <source>
        <dbReference type="Pfam" id="PF04909"/>
    </source>
</evidence>
<proteinExistence type="predicted"/>
<dbReference type="Proteomes" id="UP000698963">
    <property type="component" value="Unassembled WGS sequence"/>
</dbReference>
<feature type="domain" description="Amidohydrolase-related" evidence="2">
    <location>
        <begin position="92"/>
        <end position="291"/>
    </location>
</feature>
<dbReference type="Gene3D" id="3.20.20.140">
    <property type="entry name" value="Metal-dependent hydrolases"/>
    <property type="match status" value="1"/>
</dbReference>
<dbReference type="Pfam" id="PF04909">
    <property type="entry name" value="Amidohydro_2"/>
    <property type="match status" value="1"/>
</dbReference>
<organism evidence="3 4">
    <name type="scientific">Mailhella massiliensis</name>
    <dbReference type="NCBI Taxonomy" id="1903261"/>
    <lineage>
        <taxon>Bacteria</taxon>
        <taxon>Pseudomonadati</taxon>
        <taxon>Thermodesulfobacteriota</taxon>
        <taxon>Desulfovibrionia</taxon>
        <taxon>Desulfovibrionales</taxon>
        <taxon>Desulfovibrionaceae</taxon>
        <taxon>Mailhella</taxon>
    </lineage>
</organism>
<dbReference type="PANTHER" id="PTHR21240">
    <property type="entry name" value="2-AMINO-3-CARBOXYLMUCONATE-6-SEMIALDEHYDE DECARBOXYLASE"/>
    <property type="match status" value="1"/>
</dbReference>
<dbReference type="SUPFAM" id="SSF51556">
    <property type="entry name" value="Metallo-dependent hydrolases"/>
    <property type="match status" value="1"/>
</dbReference>
<dbReference type="InterPro" id="IPR032465">
    <property type="entry name" value="ACMSD"/>
</dbReference>
<evidence type="ECO:0000256" key="1">
    <source>
        <dbReference type="ARBA" id="ARBA00023239"/>
    </source>
</evidence>
<gene>
    <name evidence="3" type="ORF">K8W16_02995</name>
</gene>
<reference evidence="3" key="2">
    <citation type="submission" date="2021-09" db="EMBL/GenBank/DDBJ databases">
        <authorList>
            <person name="Gilroy R."/>
        </authorList>
    </citation>
    <scope>NUCLEOTIDE SEQUENCE</scope>
    <source>
        <strain evidence="3">ChiGjej2B2-19336</strain>
    </source>
</reference>
<name>A0A921AVH1_9BACT</name>
<dbReference type="InterPro" id="IPR006680">
    <property type="entry name" value="Amidohydro-rel"/>
</dbReference>
<accession>A0A921AVH1</accession>
<dbReference type="GO" id="GO:0016787">
    <property type="term" value="F:hydrolase activity"/>
    <property type="evidence" value="ECO:0007669"/>
    <property type="project" value="InterPro"/>
</dbReference>
<protein>
    <submittedName>
        <fullName evidence="3">Amidohydrolase family protein</fullName>
    </submittedName>
</protein>
<dbReference type="GO" id="GO:0016831">
    <property type="term" value="F:carboxy-lyase activity"/>
    <property type="evidence" value="ECO:0007669"/>
    <property type="project" value="InterPro"/>
</dbReference>
<comment type="caution">
    <text evidence="3">The sequence shown here is derived from an EMBL/GenBank/DDBJ whole genome shotgun (WGS) entry which is preliminary data.</text>
</comment>
<keyword evidence="1" id="KW-0456">Lyase</keyword>
<dbReference type="InterPro" id="IPR032466">
    <property type="entry name" value="Metal_Hydrolase"/>
</dbReference>
<dbReference type="AlphaFoldDB" id="A0A921AVH1"/>
<dbReference type="EMBL" id="DYZA01000056">
    <property type="protein sequence ID" value="HJD96599.1"/>
    <property type="molecule type" value="Genomic_DNA"/>
</dbReference>
<evidence type="ECO:0000313" key="4">
    <source>
        <dbReference type="Proteomes" id="UP000698963"/>
    </source>
</evidence>
<sequence>MRAGLKIIDMRCRPPFKAFLNEGYPFGLFDKRAVHKMGYQLSGCPEYSKTLDTHSMEDFFREMDNSGVDIAVAPYRSAWGDREVNHRDPIDNGELVEMVGKYPGKFIAVPGFSPVYHEFSDFKQQVDEYIVNGPLRGMAMEPIIDRPAWLLSDDRAMAMFEVAQNHNIPVLLTYSSMSIPQFESLRVAATTFPKLNFVLCHGGTPRVFEVIDLAFGLGNIYLSPDGNIVNTPWSQMYVDAGNYMLRDRVLFGSAFPFNTMEHAVDYYLHCGFREEILPDILYNNAARLFGLEG</sequence>
<dbReference type="RefSeq" id="WP_304121026.1">
    <property type="nucleotide sequence ID" value="NZ_DYZA01000056.1"/>
</dbReference>
<evidence type="ECO:0000313" key="3">
    <source>
        <dbReference type="EMBL" id="HJD96599.1"/>
    </source>
</evidence>
<reference evidence="3" key="1">
    <citation type="journal article" date="2021" name="PeerJ">
        <title>Extensive microbial diversity within the chicken gut microbiome revealed by metagenomics and culture.</title>
        <authorList>
            <person name="Gilroy R."/>
            <person name="Ravi A."/>
            <person name="Getino M."/>
            <person name="Pursley I."/>
            <person name="Horton D.L."/>
            <person name="Alikhan N.F."/>
            <person name="Baker D."/>
            <person name="Gharbi K."/>
            <person name="Hall N."/>
            <person name="Watson M."/>
            <person name="Adriaenssens E.M."/>
            <person name="Foster-Nyarko E."/>
            <person name="Jarju S."/>
            <person name="Secka A."/>
            <person name="Antonio M."/>
            <person name="Oren A."/>
            <person name="Chaudhuri R.R."/>
            <person name="La Ragione R."/>
            <person name="Hildebrand F."/>
            <person name="Pallen M.J."/>
        </authorList>
    </citation>
    <scope>NUCLEOTIDE SEQUENCE</scope>
    <source>
        <strain evidence="3">ChiGjej2B2-19336</strain>
    </source>
</reference>